<dbReference type="AlphaFoldDB" id="A0A2W5TR27"/>
<evidence type="ECO:0000313" key="4">
    <source>
        <dbReference type="EMBL" id="PZR14996.1"/>
    </source>
</evidence>
<sequence>MDVRRRRVVRACARAVAAPAMRIALFTSLTLFGCVSAAPRAQLEGSSIVAVLPRQKPYEVTEKLSPLPQAVSCAAHDGGTSFRDATEEWNLGQVGLKVQGNRLTVADLDNDGYPDLVVHAVTSNLRPKKNLPDGGRQLVWQLMNRPSENGASRVFVDETGNGLFDLREKSDTEYRSTQLAVFGDLDNDGDLDGYVGTNVDPTRQMTDPGDRSEILLNDGTGHFTMAPSTATTPRASELWPTTAAAFTDVDRDGRLDVFVGYWYEAYGFSYLGTQARLYVGGGNGEFDDFTSLGNLLTDGDGFSTFTNHRPVYGVTACDVDDDGAPELLLSAYGRQANLLYRNDGTGHFVDQSRASGFAGDDNVDFRDNEFFKCWCMQFPTDAACAGVSAGALQCPDPAGSNWGMGVDDQPWRNNGNTFTSWCGDVDGDGKNDVYNAEIHHWWAGASSDSSELLRNVSTPGNAKFTRPGNATTGLGLPRVGGAWNEGGLMVAGGDLDNDGRLDLVVAASDYPDQYGVPFAQQADGTFQDVRAAWNLQHPCMSGLAIADFDRDGDLDVIAGASTARDCAQTWKKGNEVRLYENQASGTNWLLLHLEGDGTTTNRSAIGAKVTVKSGGHTVTREVSGGYGHFGMQNDVNLHVGLGGCDGADEITVRWPDRRNTTQTFTRVAGNQFVRLKQGEAVPFKVRLND</sequence>
<reference evidence="4 5" key="1">
    <citation type="submission" date="2017-08" db="EMBL/GenBank/DDBJ databases">
        <title>Infants hospitalized years apart are colonized by the same room-sourced microbial strains.</title>
        <authorList>
            <person name="Brooks B."/>
            <person name="Olm M.R."/>
            <person name="Firek B.A."/>
            <person name="Baker R."/>
            <person name="Thomas B.C."/>
            <person name="Morowitz M.J."/>
            <person name="Banfield J.F."/>
        </authorList>
    </citation>
    <scope>NUCLEOTIDE SEQUENCE [LARGE SCALE GENOMIC DNA]</scope>
    <source>
        <strain evidence="4">S2_003_000_R2_14</strain>
    </source>
</reference>
<name>A0A2W5TR27_9BACT</name>
<dbReference type="EMBL" id="QFQP01000006">
    <property type="protein sequence ID" value="PZR14996.1"/>
    <property type="molecule type" value="Genomic_DNA"/>
</dbReference>
<evidence type="ECO:0000259" key="3">
    <source>
        <dbReference type="Pfam" id="PF07593"/>
    </source>
</evidence>
<evidence type="ECO:0000313" key="5">
    <source>
        <dbReference type="Proteomes" id="UP000249061"/>
    </source>
</evidence>
<comment type="caution">
    <text evidence="4">The sequence shown here is derived from an EMBL/GenBank/DDBJ whole genome shotgun (WGS) entry which is preliminary data.</text>
</comment>
<dbReference type="Pfam" id="PF07593">
    <property type="entry name" value="UnbV_ASPIC"/>
    <property type="match status" value="1"/>
</dbReference>
<dbReference type="PANTHER" id="PTHR16026:SF0">
    <property type="entry name" value="CARTILAGE ACIDIC PROTEIN 1"/>
    <property type="match status" value="1"/>
</dbReference>
<organism evidence="4 5">
    <name type="scientific">Archangium gephyra</name>
    <dbReference type="NCBI Taxonomy" id="48"/>
    <lineage>
        <taxon>Bacteria</taxon>
        <taxon>Pseudomonadati</taxon>
        <taxon>Myxococcota</taxon>
        <taxon>Myxococcia</taxon>
        <taxon>Myxococcales</taxon>
        <taxon>Cystobacterineae</taxon>
        <taxon>Archangiaceae</taxon>
        <taxon>Archangium</taxon>
    </lineage>
</organism>
<dbReference type="InterPro" id="IPR011519">
    <property type="entry name" value="UnbV_ASPIC"/>
</dbReference>
<dbReference type="Pfam" id="PF13517">
    <property type="entry name" value="FG-GAP_3"/>
    <property type="match status" value="1"/>
</dbReference>
<feature type="signal peptide" evidence="2">
    <location>
        <begin position="1"/>
        <end position="37"/>
    </location>
</feature>
<protein>
    <recommendedName>
        <fullName evidence="3">ASPIC/UnbV domain-containing protein</fullName>
    </recommendedName>
</protein>
<dbReference type="SUPFAM" id="SSF69318">
    <property type="entry name" value="Integrin alpha N-terminal domain"/>
    <property type="match status" value="2"/>
</dbReference>
<accession>A0A2W5TR27</accession>
<dbReference type="PROSITE" id="PS51257">
    <property type="entry name" value="PROKAR_LIPOPROTEIN"/>
    <property type="match status" value="1"/>
</dbReference>
<dbReference type="InterPro" id="IPR013517">
    <property type="entry name" value="FG-GAP"/>
</dbReference>
<evidence type="ECO:0000256" key="1">
    <source>
        <dbReference type="ARBA" id="ARBA00022729"/>
    </source>
</evidence>
<feature type="chain" id="PRO_5016088462" description="ASPIC/UnbV domain-containing protein" evidence="2">
    <location>
        <begin position="38"/>
        <end position="689"/>
    </location>
</feature>
<dbReference type="Proteomes" id="UP000249061">
    <property type="component" value="Unassembled WGS sequence"/>
</dbReference>
<gene>
    <name evidence="4" type="ORF">DI536_09470</name>
</gene>
<feature type="domain" description="ASPIC/UnbV" evidence="3">
    <location>
        <begin position="604"/>
        <end position="673"/>
    </location>
</feature>
<proteinExistence type="predicted"/>
<dbReference type="InterPro" id="IPR027039">
    <property type="entry name" value="Crtac1"/>
</dbReference>
<keyword evidence="1 2" id="KW-0732">Signal</keyword>
<dbReference type="PANTHER" id="PTHR16026">
    <property type="entry name" value="CARTILAGE ACIDIC PROTEIN 1"/>
    <property type="match status" value="1"/>
</dbReference>
<dbReference type="InterPro" id="IPR028994">
    <property type="entry name" value="Integrin_alpha_N"/>
</dbReference>
<evidence type="ECO:0000256" key="2">
    <source>
        <dbReference type="SAM" id="SignalP"/>
    </source>
</evidence>
<dbReference type="Gene3D" id="2.130.10.130">
    <property type="entry name" value="Integrin alpha, N-terminal"/>
    <property type="match status" value="2"/>
</dbReference>